<accession>A0ACD1GLF2</accession>
<organism evidence="1 2">
    <name type="scientific">Aspergillus brunneoviolaceus CBS 621.78</name>
    <dbReference type="NCBI Taxonomy" id="1450534"/>
    <lineage>
        <taxon>Eukaryota</taxon>
        <taxon>Fungi</taxon>
        <taxon>Dikarya</taxon>
        <taxon>Ascomycota</taxon>
        <taxon>Pezizomycotina</taxon>
        <taxon>Eurotiomycetes</taxon>
        <taxon>Eurotiomycetidae</taxon>
        <taxon>Eurotiales</taxon>
        <taxon>Aspergillaceae</taxon>
        <taxon>Aspergillus</taxon>
        <taxon>Aspergillus subgen. Circumdati</taxon>
    </lineage>
</organism>
<protein>
    <submittedName>
        <fullName evidence="1">Uncharacterized protein</fullName>
    </submittedName>
</protein>
<evidence type="ECO:0000313" key="2">
    <source>
        <dbReference type="Proteomes" id="UP000249057"/>
    </source>
</evidence>
<evidence type="ECO:0000313" key="1">
    <source>
        <dbReference type="EMBL" id="RAH50020.1"/>
    </source>
</evidence>
<sequence>MTDIAQDEPPNYPVLAEATLIKFEGRNFQVGTRRYLLNRLVSEKVYRPYIERRAVFHATKLDDQQQVVVKFFIHQHPVLRRGCEASRLFSGIAQPGFTWEVQALEAARGVNGFPQLLHWKCTVKSPEFENPGGRMNLIAMTRLPGFPLSFYIDHLRGQRQIDAIRARAVDLVEALRLHGQEHAEGDPDKIMYDPASGKVYEPSA</sequence>
<proteinExistence type="predicted"/>
<gene>
    <name evidence="1" type="ORF">BO95DRAFT_459529</name>
</gene>
<keyword evidence="2" id="KW-1185">Reference proteome</keyword>
<reference evidence="1" key="1">
    <citation type="submission" date="2018-02" db="EMBL/GenBank/DDBJ databases">
        <title>The genomes of Aspergillus section Nigri reveals drivers in fungal speciation.</title>
        <authorList>
            <consortium name="DOE Joint Genome Institute"/>
            <person name="Vesth T.C."/>
            <person name="Nybo J."/>
            <person name="Theobald S."/>
            <person name="Brandl J."/>
            <person name="Frisvad J.C."/>
            <person name="Nielsen K.F."/>
            <person name="Lyhne E.K."/>
            <person name="Kogle M.E."/>
            <person name="Kuo A."/>
            <person name="Riley R."/>
            <person name="Clum A."/>
            <person name="Nolan M."/>
            <person name="Lipzen A."/>
            <person name="Salamov A."/>
            <person name="Henrissat B."/>
            <person name="Wiebenga A."/>
            <person name="De vries R.P."/>
            <person name="Grigoriev I.V."/>
            <person name="Mortensen U.H."/>
            <person name="Andersen M.R."/>
            <person name="Baker S.E."/>
        </authorList>
    </citation>
    <scope>NUCLEOTIDE SEQUENCE</scope>
    <source>
        <strain evidence="1">CBS 621.78</strain>
    </source>
</reference>
<dbReference type="EMBL" id="KZ825315">
    <property type="protein sequence ID" value="RAH50020.1"/>
    <property type="molecule type" value="Genomic_DNA"/>
</dbReference>
<name>A0ACD1GLF2_9EURO</name>
<dbReference type="Proteomes" id="UP000249057">
    <property type="component" value="Unassembled WGS sequence"/>
</dbReference>